<organism evidence="3 4">
    <name type="scientific">Streptomyces cremeus</name>
    <dbReference type="NCBI Taxonomy" id="66881"/>
    <lineage>
        <taxon>Bacteria</taxon>
        <taxon>Bacillati</taxon>
        <taxon>Actinomycetota</taxon>
        <taxon>Actinomycetes</taxon>
        <taxon>Kitasatosporales</taxon>
        <taxon>Streptomycetaceae</taxon>
        <taxon>Streptomyces</taxon>
    </lineage>
</organism>
<evidence type="ECO:0000256" key="1">
    <source>
        <dbReference type="SAM" id="MobiDB-lite"/>
    </source>
</evidence>
<name>A0ABV5P6Y7_STRCM</name>
<reference evidence="3 4" key="1">
    <citation type="submission" date="2024-09" db="EMBL/GenBank/DDBJ databases">
        <authorList>
            <person name="Sun Q."/>
            <person name="Mori K."/>
        </authorList>
    </citation>
    <scope>NUCLEOTIDE SEQUENCE [LARGE SCALE GENOMIC DNA]</scope>
    <source>
        <strain evidence="3 4">JCM 4362</strain>
    </source>
</reference>
<proteinExistence type="predicted"/>
<dbReference type="Proteomes" id="UP001589718">
    <property type="component" value="Unassembled WGS sequence"/>
</dbReference>
<gene>
    <name evidence="3" type="ORF">ACFFTU_03115</name>
</gene>
<feature type="domain" description="PLL-like beta propeller" evidence="2">
    <location>
        <begin position="27"/>
        <end position="206"/>
    </location>
</feature>
<dbReference type="Pfam" id="PF26607">
    <property type="entry name" value="DUF8189"/>
    <property type="match status" value="1"/>
</dbReference>
<dbReference type="RefSeq" id="WP_380836565.1">
    <property type="nucleotide sequence ID" value="NZ_JBHMCR010000002.1"/>
</dbReference>
<dbReference type="EMBL" id="JBHMCR010000002">
    <property type="protein sequence ID" value="MFB9518942.1"/>
    <property type="molecule type" value="Genomic_DNA"/>
</dbReference>
<sequence>MGLESAEGAGRPASGPVAGRSWLLSGKDGRLTAYAVAADGALLRWTETRPGGPDWRGPEVFAAPDTEGLAVAQGPDGFVHVVGRRRLANGSVEYVHATQYQSGRPLAAWYSLGSHPYEDPARVARMGLPAVAVGAAGAVHVFVRNGFGGVLMRRQAANGKWEGWRDLKGAGCEIPLTATPTASGRVDLLAVTTKNTILHWTQPAPGAAFSAPVPLPFTASPGTLTGLETTEDELTYYALTPPRSGTDADTEPGTATDAGTESGTASGRPPATAFSAHHPGRPAALLHGSEPATAPAAPLAVLRTPLDGHDCTVLAHRAADGRPAVAACRTLAEDEGLWWTPTGPECVGPPALAVDAAGRVVVSAIAPDGSLHIARRRTDEKGLSLAAWTRV</sequence>
<protein>
    <recommendedName>
        <fullName evidence="2">PLL-like beta propeller domain-containing protein</fullName>
    </recommendedName>
</protein>
<evidence type="ECO:0000313" key="4">
    <source>
        <dbReference type="Proteomes" id="UP001589718"/>
    </source>
</evidence>
<evidence type="ECO:0000259" key="2">
    <source>
        <dbReference type="Pfam" id="PF26607"/>
    </source>
</evidence>
<evidence type="ECO:0000313" key="3">
    <source>
        <dbReference type="EMBL" id="MFB9518942.1"/>
    </source>
</evidence>
<comment type="caution">
    <text evidence="3">The sequence shown here is derived from an EMBL/GenBank/DDBJ whole genome shotgun (WGS) entry which is preliminary data.</text>
</comment>
<dbReference type="SUPFAM" id="SSF89372">
    <property type="entry name" value="Fucose-specific lectin"/>
    <property type="match status" value="1"/>
</dbReference>
<dbReference type="InterPro" id="IPR058502">
    <property type="entry name" value="PLL-like_beta-prop"/>
</dbReference>
<accession>A0ABV5P6Y7</accession>
<feature type="region of interest" description="Disordered" evidence="1">
    <location>
        <begin position="239"/>
        <end position="283"/>
    </location>
</feature>
<keyword evidence="4" id="KW-1185">Reference proteome</keyword>